<evidence type="ECO:0000259" key="2">
    <source>
        <dbReference type="Pfam" id="PF15463"/>
    </source>
</evidence>
<dbReference type="Proteomes" id="UP001213681">
    <property type="component" value="Unassembled WGS sequence"/>
</dbReference>
<feature type="domain" description="Extracellular mutant protein 11 C-terminal" evidence="2">
    <location>
        <begin position="410"/>
        <end position="551"/>
    </location>
</feature>
<dbReference type="GeneID" id="81603165"/>
<dbReference type="InterPro" id="IPR053029">
    <property type="entry name" value="RNA_pol_I-specific_init_factor"/>
</dbReference>
<reference evidence="3" key="2">
    <citation type="journal article" date="2023" name="IMA Fungus">
        <title>Comparative genomic study of the Penicillium genus elucidates a diverse pangenome and 15 lateral gene transfer events.</title>
        <authorList>
            <person name="Petersen C."/>
            <person name="Sorensen T."/>
            <person name="Nielsen M.R."/>
            <person name="Sondergaard T.E."/>
            <person name="Sorensen J.L."/>
            <person name="Fitzpatrick D.A."/>
            <person name="Frisvad J.C."/>
            <person name="Nielsen K.L."/>
        </authorList>
    </citation>
    <scope>NUCLEOTIDE SEQUENCE</scope>
    <source>
        <strain evidence="3">IBT 16125</strain>
    </source>
</reference>
<dbReference type="EMBL" id="JAPVEA010000008">
    <property type="protein sequence ID" value="KAJ5438542.1"/>
    <property type="molecule type" value="Genomic_DNA"/>
</dbReference>
<reference evidence="3" key="1">
    <citation type="submission" date="2022-12" db="EMBL/GenBank/DDBJ databases">
        <authorList>
            <person name="Petersen C."/>
        </authorList>
    </citation>
    <scope>NUCLEOTIDE SEQUENCE</scope>
    <source>
        <strain evidence="3">IBT 16125</strain>
    </source>
</reference>
<keyword evidence="4" id="KW-1185">Reference proteome</keyword>
<dbReference type="GO" id="GO:0001164">
    <property type="term" value="F:RNA polymerase I core promoter sequence-specific DNA binding"/>
    <property type="evidence" value="ECO:0007669"/>
    <property type="project" value="TreeGrafter"/>
</dbReference>
<accession>A0AAD6BXN1</accession>
<comment type="caution">
    <text evidence="3">The sequence shown here is derived from an EMBL/GenBank/DDBJ whole genome shotgun (WGS) entry which is preliminary data.</text>
</comment>
<dbReference type="GO" id="GO:0070860">
    <property type="term" value="C:RNA polymerase I core factor complex"/>
    <property type="evidence" value="ECO:0007669"/>
    <property type="project" value="TreeGrafter"/>
</dbReference>
<feature type="compositionally biased region" description="Basic and acidic residues" evidence="1">
    <location>
        <begin position="216"/>
        <end position="227"/>
    </location>
</feature>
<dbReference type="GO" id="GO:0042790">
    <property type="term" value="P:nucleolar large rRNA transcription by RNA polymerase I"/>
    <property type="evidence" value="ECO:0007669"/>
    <property type="project" value="TreeGrafter"/>
</dbReference>
<dbReference type="RefSeq" id="XP_056761771.1">
    <property type="nucleotide sequence ID" value="XM_056912922.1"/>
</dbReference>
<organism evidence="3 4">
    <name type="scientific">Penicillium daleae</name>
    <dbReference type="NCBI Taxonomy" id="63821"/>
    <lineage>
        <taxon>Eukaryota</taxon>
        <taxon>Fungi</taxon>
        <taxon>Dikarya</taxon>
        <taxon>Ascomycota</taxon>
        <taxon>Pezizomycotina</taxon>
        <taxon>Eurotiomycetes</taxon>
        <taxon>Eurotiomycetidae</taxon>
        <taxon>Eurotiales</taxon>
        <taxon>Aspergillaceae</taxon>
        <taxon>Penicillium</taxon>
    </lineage>
</organism>
<dbReference type="AlphaFoldDB" id="A0AAD6BXN1"/>
<feature type="compositionally biased region" description="Pro residues" evidence="1">
    <location>
        <begin position="434"/>
        <end position="450"/>
    </location>
</feature>
<feature type="region of interest" description="Disordered" evidence="1">
    <location>
        <begin position="1"/>
        <end position="88"/>
    </location>
</feature>
<dbReference type="PANTHER" id="PTHR28244:SF1">
    <property type="entry name" value="RNA POLYMERASE I-SPECIFIC TRANSCRIPTION INITIATION FACTOR RRN11"/>
    <property type="match status" value="1"/>
</dbReference>
<feature type="region of interest" description="Disordered" evidence="1">
    <location>
        <begin position="428"/>
        <end position="458"/>
    </location>
</feature>
<dbReference type="PANTHER" id="PTHR28244">
    <property type="entry name" value="RNA POLYMERASE I-SPECIFIC TRANSCRIPTION INITIATION FACTOR RRN11"/>
    <property type="match status" value="1"/>
</dbReference>
<name>A0AAD6BXN1_9EURO</name>
<evidence type="ECO:0000313" key="3">
    <source>
        <dbReference type="EMBL" id="KAJ5438542.1"/>
    </source>
</evidence>
<feature type="compositionally biased region" description="Polar residues" evidence="1">
    <location>
        <begin position="112"/>
        <end position="128"/>
    </location>
</feature>
<feature type="region of interest" description="Disordered" evidence="1">
    <location>
        <begin position="100"/>
        <end position="324"/>
    </location>
</feature>
<feature type="compositionally biased region" description="Polar residues" evidence="1">
    <location>
        <begin position="230"/>
        <end position="241"/>
    </location>
</feature>
<dbReference type="GO" id="GO:0017025">
    <property type="term" value="F:TBP-class protein binding"/>
    <property type="evidence" value="ECO:0007669"/>
    <property type="project" value="TreeGrafter"/>
</dbReference>
<evidence type="ECO:0000256" key="1">
    <source>
        <dbReference type="SAM" id="MobiDB-lite"/>
    </source>
</evidence>
<proteinExistence type="predicted"/>
<sequence length="556" mass="61761">MGVGDYVHSREAGQPRAPGNLPPSQRQLRAEQAKVEVPNNYFNEPVANGRGMPRMFQASPVPSDQSRDLPENIPTPANRGGGRRDTFDTDVEAIDDSTIAGTSVFSFDDRQSQPPSTVNAGGETTSPRPSYLPRPTRRSGRSSFYGGLGEKALKKAGFDTSDDGEDTASQLTSSTGGDDEMTDVTQEPTKPAAPEEPMTSNEPRESSGWYLPHKNRSGEEPLSKRLETFWSASKRASQSIDQAHAEARPSATMDTVPDAQPRKLGHMLPPPGARKITLPHSISGTPRTRFSPPKPSLLEQLEISPTRRSSERHGSEPPLQGGRMLGMTFHSAEHTDDESHHENGIDETIRISSRRHSGHSAHPFDITNMSDLDHEYDEITHDPFLTHQSSTRRGRRNTVIKTKKHQLEADYPPQMLYQKSFTDLQAEPFDKAPTPIPSPPAKSPSLPPNTGPISNNHSPDDTVFQLLKLPDQDRQAYLSRMSVEEWEDCGDQLIDRFSHLLTEMKKLRRARRRTAAVFEAEVKRRHELVEAQDSELSTKLNEMRTGGAEVLRGRNT</sequence>
<dbReference type="Pfam" id="PF15463">
    <property type="entry name" value="ECM11"/>
    <property type="match status" value="1"/>
</dbReference>
<feature type="compositionally biased region" description="Polar residues" evidence="1">
    <location>
        <begin position="167"/>
        <end position="176"/>
    </location>
</feature>
<gene>
    <name evidence="3" type="ORF">N7458_009540</name>
</gene>
<dbReference type="InterPro" id="IPR029178">
    <property type="entry name" value="Ecm11_C"/>
</dbReference>
<protein>
    <recommendedName>
        <fullName evidence="2">Extracellular mutant protein 11 C-terminal domain-containing protein</fullName>
    </recommendedName>
</protein>
<evidence type="ECO:0000313" key="4">
    <source>
        <dbReference type="Proteomes" id="UP001213681"/>
    </source>
</evidence>